<dbReference type="InterPro" id="IPR044861">
    <property type="entry name" value="IPNS-like_FE2OG_OXY"/>
</dbReference>
<accession>A0A319ES92</accession>
<dbReference type="VEuPathDB" id="FungiDB:BO78DRAFT_450490"/>
<evidence type="ECO:0000313" key="4">
    <source>
        <dbReference type="EMBL" id="PYI10695.1"/>
    </source>
</evidence>
<dbReference type="SUPFAM" id="SSF51197">
    <property type="entry name" value="Clavaminate synthase-like"/>
    <property type="match status" value="1"/>
</dbReference>
<keyword evidence="2" id="KW-0479">Metal-binding</keyword>
<dbReference type="Proteomes" id="UP000248423">
    <property type="component" value="Unassembled WGS sequence"/>
</dbReference>
<comment type="similarity">
    <text evidence="1 2">Belongs to the iron/ascorbate-dependent oxidoreductase family.</text>
</comment>
<dbReference type="InterPro" id="IPR050231">
    <property type="entry name" value="Iron_ascorbate_oxido_reductase"/>
</dbReference>
<evidence type="ECO:0000259" key="3">
    <source>
        <dbReference type="PROSITE" id="PS51471"/>
    </source>
</evidence>
<organism evidence="4 5">
    <name type="scientific">Aspergillus sclerotiicarbonarius (strain CBS 121057 / IBT 28362)</name>
    <dbReference type="NCBI Taxonomy" id="1448318"/>
    <lineage>
        <taxon>Eukaryota</taxon>
        <taxon>Fungi</taxon>
        <taxon>Dikarya</taxon>
        <taxon>Ascomycota</taxon>
        <taxon>Pezizomycotina</taxon>
        <taxon>Eurotiomycetes</taxon>
        <taxon>Eurotiomycetidae</taxon>
        <taxon>Eurotiales</taxon>
        <taxon>Aspergillaceae</taxon>
        <taxon>Aspergillus</taxon>
        <taxon>Aspergillus subgen. Circumdati</taxon>
    </lineage>
</organism>
<dbReference type="STRING" id="1448318.A0A319ES92"/>
<dbReference type="InterPro" id="IPR026992">
    <property type="entry name" value="DIOX_N"/>
</dbReference>
<evidence type="ECO:0000256" key="1">
    <source>
        <dbReference type="ARBA" id="ARBA00008056"/>
    </source>
</evidence>
<keyword evidence="5" id="KW-1185">Reference proteome</keyword>
<evidence type="ECO:0000313" key="5">
    <source>
        <dbReference type="Proteomes" id="UP000248423"/>
    </source>
</evidence>
<proteinExistence type="inferred from homology"/>
<name>A0A319ES92_ASPSB</name>
<dbReference type="PANTHER" id="PTHR47990">
    <property type="entry name" value="2-OXOGLUTARATE (2OG) AND FE(II)-DEPENDENT OXYGENASE SUPERFAMILY PROTEIN-RELATED"/>
    <property type="match status" value="1"/>
</dbReference>
<keyword evidence="2" id="KW-0408">Iron</keyword>
<reference evidence="4 5" key="1">
    <citation type="submission" date="2018-02" db="EMBL/GenBank/DDBJ databases">
        <title>The genomes of Aspergillus section Nigri reveals drivers in fungal speciation.</title>
        <authorList>
            <consortium name="DOE Joint Genome Institute"/>
            <person name="Vesth T.C."/>
            <person name="Nybo J."/>
            <person name="Theobald S."/>
            <person name="Brandl J."/>
            <person name="Frisvad J.C."/>
            <person name="Nielsen K.F."/>
            <person name="Lyhne E.K."/>
            <person name="Kogle M.E."/>
            <person name="Kuo A."/>
            <person name="Riley R."/>
            <person name="Clum A."/>
            <person name="Nolan M."/>
            <person name="Lipzen A."/>
            <person name="Salamov A."/>
            <person name="Henrissat B."/>
            <person name="Wiebenga A."/>
            <person name="De vries R.P."/>
            <person name="Grigoriev I.V."/>
            <person name="Mortensen U.H."/>
            <person name="Andersen M.R."/>
            <person name="Baker S.E."/>
        </authorList>
    </citation>
    <scope>NUCLEOTIDE SEQUENCE [LARGE SCALE GENOMIC DNA]</scope>
    <source>
        <strain evidence="4 5">CBS 121057</strain>
    </source>
</reference>
<gene>
    <name evidence="4" type="ORF">BO78DRAFT_450490</name>
</gene>
<feature type="domain" description="Fe2OG dioxygenase" evidence="3">
    <location>
        <begin position="171"/>
        <end position="289"/>
    </location>
</feature>
<dbReference type="OrthoDB" id="288590at2759"/>
<dbReference type="GO" id="GO:0016491">
    <property type="term" value="F:oxidoreductase activity"/>
    <property type="evidence" value="ECO:0007669"/>
    <property type="project" value="UniProtKB-KW"/>
</dbReference>
<keyword evidence="2" id="KW-0560">Oxidoreductase</keyword>
<dbReference type="Pfam" id="PF14226">
    <property type="entry name" value="DIOX_N"/>
    <property type="match status" value="1"/>
</dbReference>
<dbReference type="Gene3D" id="2.60.120.330">
    <property type="entry name" value="B-lactam Antibiotic, Isopenicillin N Synthase, Chain"/>
    <property type="match status" value="1"/>
</dbReference>
<dbReference type="GO" id="GO:0044283">
    <property type="term" value="P:small molecule biosynthetic process"/>
    <property type="evidence" value="ECO:0007669"/>
    <property type="project" value="UniProtKB-ARBA"/>
</dbReference>
<dbReference type="AlphaFoldDB" id="A0A319ES92"/>
<dbReference type="GO" id="GO:0046872">
    <property type="term" value="F:metal ion binding"/>
    <property type="evidence" value="ECO:0007669"/>
    <property type="project" value="UniProtKB-KW"/>
</dbReference>
<dbReference type="Pfam" id="PF03171">
    <property type="entry name" value="2OG-FeII_Oxy"/>
    <property type="match status" value="1"/>
</dbReference>
<evidence type="ECO:0000256" key="2">
    <source>
        <dbReference type="RuleBase" id="RU003682"/>
    </source>
</evidence>
<dbReference type="PROSITE" id="PS51471">
    <property type="entry name" value="FE2OG_OXY"/>
    <property type="match status" value="1"/>
</dbReference>
<dbReference type="InterPro" id="IPR027443">
    <property type="entry name" value="IPNS-like_sf"/>
</dbReference>
<sequence>MAISTLDYSHFTLGAGDKRERFAHDLLGSFERTGFAKIKCHPFDEQELQELFTWSHKFFDRPLDVKNEIPNEPGPRPMRGYTPWRVEEVGKLHYDPKIRDIIDSKEHFDQGPESDTEFPNKWPTAHELSAFRPFMEAFYRKCDEICLTLMEALEVAWGIEDGSLVARCVPSSTDLRLTHYPAIPVEEMHSERTSRIAPHTDFGPITLLFQDSTGGLEIEDRTNPVPNSFVPLPPTDTSEMIVNVGDTLTRWTNGKITGGVHRVIAPETMKNERGLMIPSRMSMAYLFKAGREVSVGPLPKFVSSTVPAQYPDMTALEFQRWRNSIVYSLDEKEYPNLVEELARVPGATATPA</sequence>
<dbReference type="EMBL" id="KZ826320">
    <property type="protein sequence ID" value="PYI10695.1"/>
    <property type="molecule type" value="Genomic_DNA"/>
</dbReference>
<dbReference type="InterPro" id="IPR005123">
    <property type="entry name" value="Oxoglu/Fe-dep_dioxygenase_dom"/>
</dbReference>
<protein>
    <submittedName>
        <fullName evidence="4">Clavaminate synthase-like protein</fullName>
    </submittedName>
</protein>